<proteinExistence type="predicted"/>
<comment type="caution">
    <text evidence="2">The sequence shown here is derived from an EMBL/GenBank/DDBJ whole genome shotgun (WGS) entry which is preliminary data.</text>
</comment>
<gene>
    <name evidence="2" type="ORF">EZV62_001933</name>
</gene>
<keyword evidence="3" id="KW-1185">Reference proteome</keyword>
<dbReference type="AlphaFoldDB" id="A0A5C7IWU6"/>
<protein>
    <submittedName>
        <fullName evidence="2">Uncharacterized protein</fullName>
    </submittedName>
</protein>
<evidence type="ECO:0000256" key="1">
    <source>
        <dbReference type="SAM" id="MobiDB-lite"/>
    </source>
</evidence>
<name>A0A5C7IWU6_9ROSI</name>
<dbReference type="PANTHER" id="PTHR31973:SF187">
    <property type="entry name" value="MUTATOR TRANSPOSASE MUDRA PROTEIN"/>
    <property type="match status" value="1"/>
</dbReference>
<evidence type="ECO:0000313" key="2">
    <source>
        <dbReference type="EMBL" id="TXG73354.1"/>
    </source>
</evidence>
<organism evidence="2 3">
    <name type="scientific">Acer yangbiense</name>
    <dbReference type="NCBI Taxonomy" id="1000413"/>
    <lineage>
        <taxon>Eukaryota</taxon>
        <taxon>Viridiplantae</taxon>
        <taxon>Streptophyta</taxon>
        <taxon>Embryophyta</taxon>
        <taxon>Tracheophyta</taxon>
        <taxon>Spermatophyta</taxon>
        <taxon>Magnoliopsida</taxon>
        <taxon>eudicotyledons</taxon>
        <taxon>Gunneridae</taxon>
        <taxon>Pentapetalae</taxon>
        <taxon>rosids</taxon>
        <taxon>malvids</taxon>
        <taxon>Sapindales</taxon>
        <taxon>Sapindaceae</taxon>
        <taxon>Hippocastanoideae</taxon>
        <taxon>Acereae</taxon>
        <taxon>Acer</taxon>
    </lineage>
</organism>
<sequence>MNEIRAIDPATKSWLQNIVTEHWSRFAYNPIIRCDHVTNNMTEAFNSILGSHKAKSYLELLEFIKSMVMRKFQERKDKCEAWNSVLALRVTAKILKNSKENRLFTIIAVGNGEYELLGRTEGYGVKLREYSCQCSYWQMSGVPWSWHLLSPPRTVQPSRPKTQRKRELDEPSKGRRSGTVVCKPCLEPGHNKRTYKKKRCNGMQFAKHLKSLHESTSAYECFCSSCSNYEKIGKEWAYAQSQHATIEFVWQQKQLLDSLHTLLVEELLLLRIVEETHSNRCQSVRATTQKVAAFIERFAPAIQKSKNLTFLNSVDGSEERYV</sequence>
<dbReference type="OrthoDB" id="1815411at2759"/>
<feature type="region of interest" description="Disordered" evidence="1">
    <location>
        <begin position="153"/>
        <end position="177"/>
    </location>
</feature>
<dbReference type="Proteomes" id="UP000323000">
    <property type="component" value="Chromosome 1"/>
</dbReference>
<dbReference type="EMBL" id="VAHF01000001">
    <property type="protein sequence ID" value="TXG73354.1"/>
    <property type="molecule type" value="Genomic_DNA"/>
</dbReference>
<reference evidence="3" key="1">
    <citation type="journal article" date="2019" name="Gigascience">
        <title>De novo genome assembly of the endangered Acer yangbiense, a plant species with extremely small populations endemic to Yunnan Province, China.</title>
        <authorList>
            <person name="Yang J."/>
            <person name="Wariss H.M."/>
            <person name="Tao L."/>
            <person name="Zhang R."/>
            <person name="Yun Q."/>
            <person name="Hollingsworth P."/>
            <person name="Dao Z."/>
            <person name="Luo G."/>
            <person name="Guo H."/>
            <person name="Ma Y."/>
            <person name="Sun W."/>
        </authorList>
    </citation>
    <scope>NUCLEOTIDE SEQUENCE [LARGE SCALE GENOMIC DNA]</scope>
    <source>
        <strain evidence="3">cv. Malutang</strain>
    </source>
</reference>
<evidence type="ECO:0000313" key="3">
    <source>
        <dbReference type="Proteomes" id="UP000323000"/>
    </source>
</evidence>
<dbReference type="PANTHER" id="PTHR31973">
    <property type="entry name" value="POLYPROTEIN, PUTATIVE-RELATED"/>
    <property type="match status" value="1"/>
</dbReference>
<accession>A0A5C7IWU6</accession>